<evidence type="ECO:0000256" key="4">
    <source>
        <dbReference type="ARBA" id="ARBA00023136"/>
    </source>
</evidence>
<feature type="transmembrane region" description="Helical" evidence="6">
    <location>
        <begin position="526"/>
        <end position="548"/>
    </location>
</feature>
<feature type="transmembrane region" description="Helical" evidence="6">
    <location>
        <begin position="447"/>
        <end position="469"/>
    </location>
</feature>
<dbReference type="PANTHER" id="PTHR11785">
    <property type="entry name" value="AMINO ACID TRANSPORTER"/>
    <property type="match status" value="1"/>
</dbReference>
<protein>
    <submittedName>
        <fullName evidence="7">Amino acid transporter</fullName>
    </submittedName>
</protein>
<feature type="transmembrane region" description="Helical" evidence="6">
    <location>
        <begin position="152"/>
        <end position="175"/>
    </location>
</feature>
<evidence type="ECO:0000256" key="6">
    <source>
        <dbReference type="SAM" id="Phobius"/>
    </source>
</evidence>
<gene>
    <name evidence="7" type="ORF">AOQ84DRAFT_195972</name>
</gene>
<dbReference type="Gene3D" id="1.20.1740.10">
    <property type="entry name" value="Amino acid/polyamine transporter I"/>
    <property type="match status" value="1"/>
</dbReference>
<dbReference type="Pfam" id="PF13520">
    <property type="entry name" value="AA_permease_2"/>
    <property type="match status" value="1"/>
</dbReference>
<dbReference type="AlphaFoldDB" id="A0A8E2JM00"/>
<feature type="region of interest" description="Disordered" evidence="5">
    <location>
        <begin position="1"/>
        <end position="59"/>
    </location>
</feature>
<dbReference type="GO" id="GO:0016020">
    <property type="term" value="C:membrane"/>
    <property type="evidence" value="ECO:0007669"/>
    <property type="project" value="UniProtKB-SubCell"/>
</dbReference>
<sequence length="613" mass="68959">MADSPREPIVAHSRRRLRGPEFSETFELPSLEGETTRESNGRENLVPVDSGSSGESHTAEAELVPVHQKEYLGLFSTSALILNKIIGTGIYESPKIVLSATGSKGISLIIWIIGCIMAWAGLYVYLEYGMRWPVMGGELYYVDNLSKKPRRLLTYIFASMFVLVNGVQANSLQFGSDVIMAGSSYNGQYNQNLQKFFAIMITTFVCQLLAYSRFIYVRICNTLAVLKVIALVFITVCGLVALTGARRHGGDEIQTSYGKADLANAFATRSNDPYQYALALLSVMRAFLGYENANFVLTEVRVGPDGDERQVFRRAVKTSVFTCCFLYIMVNVAFFAVCTTEEILNSPQILEIFLQKIFNVSQSAHVASGITIAFSSVGAIIASTFSNVRVKQEIGRIGVLPFPEYWSKTSHRRTPAHALFLHWIFSVLCILITPLDNPAGFLIISTLYSYVHTWISILLGVCLLAAPWISAFRFEDGPWKPQSSSWEWWLLAPLTVIYVASNAFVLILSWFPANLQTTLNTTAETLPYYTGPVTGLALIGFGIIWWTWDVYILRWFGYEFWAEEDDPEYSHKWKVDVLRVNFHRKLTGPAKKMKDACTPAFMWLRNFMSRDSN</sequence>
<organism evidence="7 8">
    <name type="scientific">Glonium stellatum</name>
    <dbReference type="NCBI Taxonomy" id="574774"/>
    <lineage>
        <taxon>Eukaryota</taxon>
        <taxon>Fungi</taxon>
        <taxon>Dikarya</taxon>
        <taxon>Ascomycota</taxon>
        <taxon>Pezizomycotina</taxon>
        <taxon>Dothideomycetes</taxon>
        <taxon>Pleosporomycetidae</taxon>
        <taxon>Gloniales</taxon>
        <taxon>Gloniaceae</taxon>
        <taxon>Glonium</taxon>
    </lineage>
</organism>
<dbReference type="InterPro" id="IPR050598">
    <property type="entry name" value="AminoAcid_Transporter"/>
</dbReference>
<dbReference type="EMBL" id="KV751013">
    <property type="protein sequence ID" value="OCL02043.1"/>
    <property type="molecule type" value="Genomic_DNA"/>
</dbReference>
<dbReference type="OrthoDB" id="5982228at2759"/>
<feature type="transmembrane region" description="Helical" evidence="6">
    <location>
        <begin position="222"/>
        <end position="242"/>
    </location>
</feature>
<evidence type="ECO:0000256" key="5">
    <source>
        <dbReference type="SAM" id="MobiDB-lite"/>
    </source>
</evidence>
<dbReference type="GO" id="GO:0015179">
    <property type="term" value="F:L-amino acid transmembrane transporter activity"/>
    <property type="evidence" value="ECO:0007669"/>
    <property type="project" value="TreeGrafter"/>
</dbReference>
<name>A0A8E2JM00_9PEZI</name>
<feature type="transmembrane region" description="Helical" evidence="6">
    <location>
        <begin position="319"/>
        <end position="337"/>
    </location>
</feature>
<evidence type="ECO:0000256" key="1">
    <source>
        <dbReference type="ARBA" id="ARBA00004141"/>
    </source>
</evidence>
<feature type="transmembrane region" description="Helical" evidence="6">
    <location>
        <begin position="416"/>
        <end position="435"/>
    </location>
</feature>
<feature type="transmembrane region" description="Helical" evidence="6">
    <location>
        <begin position="105"/>
        <end position="126"/>
    </location>
</feature>
<keyword evidence="4 6" id="KW-0472">Membrane</keyword>
<feature type="transmembrane region" description="Helical" evidence="6">
    <location>
        <begin position="196"/>
        <end position="216"/>
    </location>
</feature>
<accession>A0A8E2JM00</accession>
<dbReference type="InterPro" id="IPR002293">
    <property type="entry name" value="AA/rel_permease1"/>
</dbReference>
<reference evidence="7 8" key="1">
    <citation type="journal article" date="2016" name="Nat. Commun.">
        <title>Ectomycorrhizal ecology is imprinted in the genome of the dominant symbiotic fungus Cenococcum geophilum.</title>
        <authorList>
            <consortium name="DOE Joint Genome Institute"/>
            <person name="Peter M."/>
            <person name="Kohler A."/>
            <person name="Ohm R.A."/>
            <person name="Kuo A."/>
            <person name="Krutzmann J."/>
            <person name="Morin E."/>
            <person name="Arend M."/>
            <person name="Barry K.W."/>
            <person name="Binder M."/>
            <person name="Choi C."/>
            <person name="Clum A."/>
            <person name="Copeland A."/>
            <person name="Grisel N."/>
            <person name="Haridas S."/>
            <person name="Kipfer T."/>
            <person name="LaButti K."/>
            <person name="Lindquist E."/>
            <person name="Lipzen A."/>
            <person name="Maire R."/>
            <person name="Meier B."/>
            <person name="Mihaltcheva S."/>
            <person name="Molinier V."/>
            <person name="Murat C."/>
            <person name="Poggeler S."/>
            <person name="Quandt C.A."/>
            <person name="Sperisen C."/>
            <person name="Tritt A."/>
            <person name="Tisserant E."/>
            <person name="Crous P.W."/>
            <person name="Henrissat B."/>
            <person name="Nehls U."/>
            <person name="Egli S."/>
            <person name="Spatafora J.W."/>
            <person name="Grigoriev I.V."/>
            <person name="Martin F.M."/>
        </authorList>
    </citation>
    <scope>NUCLEOTIDE SEQUENCE [LARGE SCALE GENOMIC DNA]</scope>
    <source>
        <strain evidence="7 8">CBS 207.34</strain>
    </source>
</reference>
<proteinExistence type="predicted"/>
<comment type="subcellular location">
    <subcellularLocation>
        <location evidence="1">Membrane</location>
        <topology evidence="1">Multi-pass membrane protein</topology>
    </subcellularLocation>
</comment>
<evidence type="ECO:0000256" key="3">
    <source>
        <dbReference type="ARBA" id="ARBA00022989"/>
    </source>
</evidence>
<feature type="transmembrane region" description="Helical" evidence="6">
    <location>
        <begin position="366"/>
        <end position="388"/>
    </location>
</feature>
<feature type="transmembrane region" description="Helical" evidence="6">
    <location>
        <begin position="489"/>
        <end position="511"/>
    </location>
</feature>
<dbReference type="PIRSF" id="PIRSF006060">
    <property type="entry name" value="AA_transporter"/>
    <property type="match status" value="1"/>
</dbReference>
<evidence type="ECO:0000313" key="8">
    <source>
        <dbReference type="Proteomes" id="UP000250140"/>
    </source>
</evidence>
<evidence type="ECO:0000313" key="7">
    <source>
        <dbReference type="EMBL" id="OCL02043.1"/>
    </source>
</evidence>
<dbReference type="PANTHER" id="PTHR11785:SF382">
    <property type="entry name" value="LOW-AFFINITY METHIONINE PERMEASE"/>
    <property type="match status" value="1"/>
</dbReference>
<keyword evidence="2 6" id="KW-0812">Transmembrane</keyword>
<keyword evidence="3 6" id="KW-1133">Transmembrane helix</keyword>
<dbReference type="Proteomes" id="UP000250140">
    <property type="component" value="Unassembled WGS sequence"/>
</dbReference>
<evidence type="ECO:0000256" key="2">
    <source>
        <dbReference type="ARBA" id="ARBA00022692"/>
    </source>
</evidence>
<keyword evidence="8" id="KW-1185">Reference proteome</keyword>